<dbReference type="NCBIfam" id="NF046020">
    <property type="entry name" value="HisKinCckABruc"/>
    <property type="match status" value="1"/>
</dbReference>
<keyword evidence="10" id="KW-1185">Reference proteome</keyword>
<keyword evidence="5" id="KW-0812">Transmembrane</keyword>
<sequence length="855" mass="91985">MGQVDDLNSDTTATIDRGGKTGSIGLLVALALSFVAAAAALALVKPEQAEPYVQIILGLLAVVGVFALFAGAIGLVRFGARPQGHTLSKGFMDDFDEGVLVTDDEGRIIYTNPGYAVLTRSDTLNDLKTIERLFAANQDAAESMFRLSDALRRRVPAEAEIRTVQPIGATEGGARWYRVKVKPLPDIAERGGDGRRLSVWRIADVTRERDRQESSFQELQQVVTFLDHAPAGFFSADPAGRLTYLNATLADWLGYDLAKFEPGAIRLKDIVQGQGMALIGDTVPDGRTRIVDLDFVKRNGQSLPVRLLHKVPPGPGGKPGDSRTLVINRSAGEDVSEALRAAEVRFERFFNNTPIAIAALDRTGTIGRTNAPFLKLFGGMVRADADGSRGQLIDTVIDADRPKLAEALAAALLGRGDIAPVDAQLIDDETKKRSARFFVSPVEEGTGEGEAAIVYALETTQQQELEQRFAQSQKMQAIGQLAGGIAHDFNNVLTAIIGFSDLLLGSHRPSDPAFQDIMNIKQNANRAAALVRQLLAFSRRQTLRPEVVQFGDTLADLHMLLGRLLGEKVELDVLHGRDLWSIRADTSQIEQVIVNLAVNARDAMPAGGKLTIATRNVPSTEKLPYKTLGMPAGDYVLIEVSDTGTGIPADIIENIFEPFFTTKPVGQGTGLGLSTVYGIVKQTGGFVYCASEMGVGTTFRIFLPRHVETPAEAAKAAAEARNDGPAQVATDLTGSATILLVEDEEAVRAFASRALTSRGYTVHEAGTGTEALAIMDETGGTIDLVVSDVVMPEMDGPSLLRELRKQRPDLKIIFVSGYAEDAFAKNLPEGENFSFLPKPFTLKALATAVKEALGR</sequence>
<accession>A0A4Q9VRW0</accession>
<dbReference type="EMBL" id="SJFN01000012">
    <property type="protein sequence ID" value="TBW38187.1"/>
    <property type="molecule type" value="Genomic_DNA"/>
</dbReference>
<evidence type="ECO:0000259" key="8">
    <source>
        <dbReference type="PROSITE" id="PS50112"/>
    </source>
</evidence>
<dbReference type="SMART" id="SM00388">
    <property type="entry name" value="HisKA"/>
    <property type="match status" value="1"/>
</dbReference>
<dbReference type="PROSITE" id="PS50110">
    <property type="entry name" value="RESPONSE_REGULATORY"/>
    <property type="match status" value="1"/>
</dbReference>
<dbReference type="SUPFAM" id="SSF47384">
    <property type="entry name" value="Homodimeric domain of signal transducing histidine kinase"/>
    <property type="match status" value="1"/>
</dbReference>
<evidence type="ECO:0000256" key="1">
    <source>
        <dbReference type="ARBA" id="ARBA00000085"/>
    </source>
</evidence>
<reference evidence="9 10" key="1">
    <citation type="submission" date="2019-02" db="EMBL/GenBank/DDBJ databases">
        <title>Siculibacillus lacustris gen. nov., sp. nov., a new rosette-forming bacterium isolated from a freshwater crater lake (Lake St. Ana, Romania).</title>
        <authorList>
            <person name="Felfoldi T."/>
            <person name="Marton Z."/>
            <person name="Szabo A."/>
            <person name="Mentes A."/>
            <person name="Boka K."/>
            <person name="Marialigeti K."/>
            <person name="Mathe I."/>
            <person name="Koncz M."/>
            <person name="Schumann P."/>
            <person name="Toth E."/>
        </authorList>
    </citation>
    <scope>NUCLEOTIDE SEQUENCE [LARGE SCALE GENOMIC DNA]</scope>
    <source>
        <strain evidence="9 10">SA-279</strain>
    </source>
</reference>
<comment type="caution">
    <text evidence="9">The sequence shown here is derived from an EMBL/GenBank/DDBJ whole genome shotgun (WGS) entry which is preliminary data.</text>
</comment>
<dbReference type="PROSITE" id="PS50109">
    <property type="entry name" value="HIS_KIN"/>
    <property type="match status" value="1"/>
</dbReference>
<evidence type="ECO:0000256" key="4">
    <source>
        <dbReference type="PROSITE-ProRule" id="PRU00169"/>
    </source>
</evidence>
<dbReference type="RefSeq" id="WP_131308842.1">
    <property type="nucleotide sequence ID" value="NZ_SJFN01000012.1"/>
</dbReference>
<dbReference type="Pfam" id="PF02518">
    <property type="entry name" value="HATPase_c"/>
    <property type="match status" value="1"/>
</dbReference>
<dbReference type="Proteomes" id="UP000292781">
    <property type="component" value="Unassembled WGS sequence"/>
</dbReference>
<dbReference type="SUPFAM" id="SSF55785">
    <property type="entry name" value="PYP-like sensor domain (PAS domain)"/>
    <property type="match status" value="2"/>
</dbReference>
<dbReference type="InterPro" id="IPR003594">
    <property type="entry name" value="HATPase_dom"/>
</dbReference>
<dbReference type="SUPFAM" id="SSF55874">
    <property type="entry name" value="ATPase domain of HSP90 chaperone/DNA topoisomerase II/histidine kinase"/>
    <property type="match status" value="1"/>
</dbReference>
<keyword evidence="5" id="KW-1133">Transmembrane helix</keyword>
<dbReference type="Gene3D" id="3.30.565.10">
    <property type="entry name" value="Histidine kinase-like ATPase, C-terminal domain"/>
    <property type="match status" value="1"/>
</dbReference>
<keyword evidence="3 4" id="KW-0597">Phosphoprotein</keyword>
<dbReference type="InterPro" id="IPR005467">
    <property type="entry name" value="His_kinase_dom"/>
</dbReference>
<dbReference type="Pfam" id="PF00072">
    <property type="entry name" value="Response_reg"/>
    <property type="match status" value="1"/>
</dbReference>
<dbReference type="SMART" id="SM00091">
    <property type="entry name" value="PAS"/>
    <property type="match status" value="3"/>
</dbReference>
<keyword evidence="9" id="KW-0808">Transferase</keyword>
<name>A0A4Q9VRW0_9HYPH</name>
<keyword evidence="5" id="KW-0472">Membrane</keyword>
<proteinExistence type="predicted"/>
<dbReference type="SMART" id="SM00387">
    <property type="entry name" value="HATPase_c"/>
    <property type="match status" value="1"/>
</dbReference>
<feature type="domain" description="Response regulatory" evidence="7">
    <location>
        <begin position="737"/>
        <end position="853"/>
    </location>
</feature>
<feature type="modified residue" description="4-aspartylphosphate" evidence="4">
    <location>
        <position position="788"/>
    </location>
</feature>
<dbReference type="Pfam" id="PF13426">
    <property type="entry name" value="PAS_9"/>
    <property type="match status" value="1"/>
</dbReference>
<feature type="transmembrane region" description="Helical" evidence="5">
    <location>
        <begin position="24"/>
        <end position="44"/>
    </location>
</feature>
<dbReference type="InterPro" id="IPR035965">
    <property type="entry name" value="PAS-like_dom_sf"/>
</dbReference>
<dbReference type="Pfam" id="PF00512">
    <property type="entry name" value="HisKA"/>
    <property type="match status" value="1"/>
</dbReference>
<evidence type="ECO:0000256" key="5">
    <source>
        <dbReference type="SAM" id="Phobius"/>
    </source>
</evidence>
<dbReference type="Gene3D" id="1.10.287.130">
    <property type="match status" value="1"/>
</dbReference>
<dbReference type="SUPFAM" id="SSF52172">
    <property type="entry name" value="CheY-like"/>
    <property type="match status" value="1"/>
</dbReference>
<feature type="domain" description="Histidine kinase" evidence="6">
    <location>
        <begin position="484"/>
        <end position="707"/>
    </location>
</feature>
<organism evidence="9 10">
    <name type="scientific">Siculibacillus lacustris</name>
    <dbReference type="NCBI Taxonomy" id="1549641"/>
    <lineage>
        <taxon>Bacteria</taxon>
        <taxon>Pseudomonadati</taxon>
        <taxon>Pseudomonadota</taxon>
        <taxon>Alphaproteobacteria</taxon>
        <taxon>Hyphomicrobiales</taxon>
        <taxon>Ancalomicrobiaceae</taxon>
        <taxon>Siculibacillus</taxon>
    </lineage>
</organism>
<evidence type="ECO:0000259" key="7">
    <source>
        <dbReference type="PROSITE" id="PS50110"/>
    </source>
</evidence>
<gene>
    <name evidence="9" type="ORF">EYW49_09560</name>
</gene>
<dbReference type="PRINTS" id="PR00344">
    <property type="entry name" value="BCTRLSENSOR"/>
</dbReference>
<evidence type="ECO:0000256" key="2">
    <source>
        <dbReference type="ARBA" id="ARBA00012438"/>
    </source>
</evidence>
<comment type="catalytic activity">
    <reaction evidence="1">
        <text>ATP + protein L-histidine = ADP + protein N-phospho-L-histidine.</text>
        <dbReference type="EC" id="2.7.13.3"/>
    </reaction>
</comment>
<dbReference type="AlphaFoldDB" id="A0A4Q9VRW0"/>
<dbReference type="PROSITE" id="PS50112">
    <property type="entry name" value="PAS"/>
    <property type="match status" value="1"/>
</dbReference>
<evidence type="ECO:0000313" key="9">
    <source>
        <dbReference type="EMBL" id="TBW38187.1"/>
    </source>
</evidence>
<feature type="transmembrane region" description="Helical" evidence="5">
    <location>
        <begin position="56"/>
        <end position="80"/>
    </location>
</feature>
<dbReference type="Gene3D" id="3.30.450.20">
    <property type="entry name" value="PAS domain"/>
    <property type="match status" value="2"/>
</dbReference>
<dbReference type="InterPro" id="IPR003661">
    <property type="entry name" value="HisK_dim/P_dom"/>
</dbReference>
<evidence type="ECO:0000256" key="3">
    <source>
        <dbReference type="ARBA" id="ARBA00022553"/>
    </source>
</evidence>
<dbReference type="InterPro" id="IPR036890">
    <property type="entry name" value="HATPase_C_sf"/>
</dbReference>
<dbReference type="InterPro" id="IPR036097">
    <property type="entry name" value="HisK_dim/P_sf"/>
</dbReference>
<dbReference type="GO" id="GO:0000155">
    <property type="term" value="F:phosphorelay sensor kinase activity"/>
    <property type="evidence" value="ECO:0007669"/>
    <property type="project" value="InterPro"/>
</dbReference>
<dbReference type="Gene3D" id="3.40.50.2300">
    <property type="match status" value="1"/>
</dbReference>
<dbReference type="SMART" id="SM00448">
    <property type="entry name" value="REC"/>
    <property type="match status" value="1"/>
</dbReference>
<dbReference type="InterPro" id="IPR000014">
    <property type="entry name" value="PAS"/>
</dbReference>
<dbReference type="InterPro" id="IPR001789">
    <property type="entry name" value="Sig_transdc_resp-reg_receiver"/>
</dbReference>
<dbReference type="PANTHER" id="PTHR43065:SF42">
    <property type="entry name" value="TWO-COMPONENT SENSOR PPRA"/>
    <property type="match status" value="1"/>
</dbReference>
<dbReference type="InterPro" id="IPR004358">
    <property type="entry name" value="Sig_transdc_His_kin-like_C"/>
</dbReference>
<dbReference type="EC" id="2.7.13.3" evidence="2"/>
<dbReference type="PANTHER" id="PTHR43065">
    <property type="entry name" value="SENSOR HISTIDINE KINASE"/>
    <property type="match status" value="1"/>
</dbReference>
<dbReference type="FunFam" id="1.10.287.130:FF:000037">
    <property type="entry name" value="Hybrid sensor histidine kinase/response regulator"/>
    <property type="match status" value="1"/>
</dbReference>
<keyword evidence="9" id="KW-0418">Kinase</keyword>
<evidence type="ECO:0000259" key="6">
    <source>
        <dbReference type="PROSITE" id="PS50109"/>
    </source>
</evidence>
<feature type="domain" description="PAS" evidence="8">
    <location>
        <begin position="218"/>
        <end position="255"/>
    </location>
</feature>
<protein>
    <recommendedName>
        <fullName evidence="2">histidine kinase</fullName>
        <ecNumber evidence="2">2.7.13.3</ecNumber>
    </recommendedName>
</protein>
<dbReference type="OrthoDB" id="9796100at2"/>
<evidence type="ECO:0000313" key="10">
    <source>
        <dbReference type="Proteomes" id="UP000292781"/>
    </source>
</evidence>
<dbReference type="CDD" id="cd00082">
    <property type="entry name" value="HisKA"/>
    <property type="match status" value="1"/>
</dbReference>
<dbReference type="InterPro" id="IPR011006">
    <property type="entry name" value="CheY-like_superfamily"/>
</dbReference>
<dbReference type="Pfam" id="PF13188">
    <property type="entry name" value="PAS_8"/>
    <property type="match status" value="2"/>
</dbReference>